<evidence type="ECO:0000256" key="2">
    <source>
        <dbReference type="ARBA" id="ARBA00006897"/>
    </source>
</evidence>
<dbReference type="GO" id="GO:0071586">
    <property type="term" value="P:CAAX-box protein processing"/>
    <property type="evidence" value="ECO:0007669"/>
    <property type="project" value="InterPro"/>
</dbReference>
<dbReference type="CDD" id="cd03062">
    <property type="entry name" value="TRX_Fd_Sucrase"/>
    <property type="match status" value="1"/>
</dbReference>
<comment type="catalytic activity">
    <reaction evidence="9">
        <text>Hydrolyzes the peptide bond -P2-(S-farnesyl or geranylgeranyl)C-P1'-P2'-P3'-COOH where P1' and P2' are amino acids with aliphatic sidechains and P3' is any C-terminal residue.</text>
        <dbReference type="EC" id="3.4.26.1"/>
    </reaction>
</comment>
<feature type="transmembrane region" description="Helical" evidence="11">
    <location>
        <begin position="57"/>
        <end position="80"/>
    </location>
</feature>
<keyword evidence="4 11" id="KW-0812">Transmembrane</keyword>
<keyword evidence="7 11" id="KW-1133">Transmembrane helix</keyword>
<dbReference type="PANTHER" id="PTHR13046">
    <property type="entry name" value="PROTEASE U48 CAAX PRENYL PROTEASE RCE1"/>
    <property type="match status" value="1"/>
</dbReference>
<comment type="subcellular location">
    <subcellularLocation>
        <location evidence="1">Endoplasmic reticulum membrane</location>
        <topology evidence="1">Multi-pass membrane protein</topology>
    </subcellularLocation>
</comment>
<dbReference type="VEuPathDB" id="FungiDB:AB675_9415"/>
<dbReference type="Pfam" id="PF06999">
    <property type="entry name" value="Suc_Fer-like"/>
    <property type="match status" value="1"/>
</dbReference>
<evidence type="ECO:0000256" key="1">
    <source>
        <dbReference type="ARBA" id="ARBA00004477"/>
    </source>
</evidence>
<feature type="transmembrane region" description="Helical" evidence="11">
    <location>
        <begin position="285"/>
        <end position="304"/>
    </location>
</feature>
<comment type="similarity">
    <text evidence="2">Belongs to the peptidase U48 family.</text>
</comment>
<dbReference type="Gene3D" id="3.40.30.10">
    <property type="entry name" value="Glutaredoxin"/>
    <property type="match status" value="1"/>
</dbReference>
<keyword evidence="14" id="KW-1185">Reference proteome</keyword>
<dbReference type="InterPro" id="IPR039731">
    <property type="entry name" value="Rce1"/>
</dbReference>
<sequence>MAPADIYHRLRNMYLGVDDLHQALFTSLYVLPFYTSKTTRPSPTLNRDAPSVIRARIQTVTLACVVSTAAALYLLLAVAKTNPLQALHTLGWWPIRPLDVLRPFLLTALLFLGPLFELVFVDHLPTKSDLTSTLSSWQGYRNYIAGPITEEILFRSVLIAINLLARVSLSHIVFLTPLYFGIAHVHHFYEFTLTHPDTPLVPALLRSVFQFTYTTLFGWFAAFVYVRTGNLYACIIIHAFCNSMGLPRFWGRLRRVEEYAPAPVAIRGKDDEDRVTASGRGKELGVAWTVGYYVLLVVGLAAFYKQLWPLTVSEGASTPPDLDIDHKSIITNNIPVYDSHILIATGRDDWPSRIEDAATSNSEDYRGLHWPGLVRDVKEAFGRKGIFHDDTRNTLRKEGDLALPELQAYRLPDSARSSRSTISNADQTDPDLLDLLTHLSTSTAPSASTHPPSIASFPITSPIILICTHNSRDSRCGILGPLLVDTFREVATELWRERNPSAPFGPRPGFGFPNVGLYLDSAKIPIVAGISHVGGHKWAGNVVIYMPPSRALAPNVTAPSGDIATTATDNDSRETYNPDHGSHPLAGHAIWYGRVEPRHVEGILRETVVGGRVIRDLARGVVDFNSTGGNGDSTIGRARMVYI</sequence>
<dbReference type="AlphaFoldDB" id="A0A0N0NH94"/>
<evidence type="ECO:0000256" key="6">
    <source>
        <dbReference type="ARBA" id="ARBA00022824"/>
    </source>
</evidence>
<evidence type="ECO:0000256" key="11">
    <source>
        <dbReference type="SAM" id="Phobius"/>
    </source>
</evidence>
<dbReference type="EMBL" id="LFJN01000070">
    <property type="protein sequence ID" value="KPI34298.1"/>
    <property type="molecule type" value="Genomic_DNA"/>
</dbReference>
<comment type="caution">
    <text evidence="13">The sequence shown here is derived from an EMBL/GenBank/DDBJ whole genome shotgun (WGS) entry which is preliminary data.</text>
</comment>
<evidence type="ECO:0000313" key="13">
    <source>
        <dbReference type="EMBL" id="KPI34298.1"/>
    </source>
</evidence>
<keyword evidence="5" id="KW-0378">Hydrolase</keyword>
<dbReference type="InterPro" id="IPR003675">
    <property type="entry name" value="Rce1/LyrA-like_dom"/>
</dbReference>
<evidence type="ECO:0000256" key="10">
    <source>
        <dbReference type="ARBA" id="ARBA00049729"/>
    </source>
</evidence>
<reference evidence="13 14" key="1">
    <citation type="submission" date="2015-06" db="EMBL/GenBank/DDBJ databases">
        <title>Draft genome of the ant-associated black yeast Phialophora attae CBS 131958.</title>
        <authorList>
            <person name="Moreno L.F."/>
            <person name="Stielow B.J."/>
            <person name="de Hoog S."/>
            <person name="Vicente V.A."/>
            <person name="Weiss V.A."/>
            <person name="de Vries M."/>
            <person name="Cruz L.M."/>
            <person name="Souza E.M."/>
        </authorList>
    </citation>
    <scope>NUCLEOTIDE SEQUENCE [LARGE SCALE GENOMIC DNA]</scope>
    <source>
        <strain evidence="13 14">CBS 131958</strain>
    </source>
</reference>
<keyword evidence="8 11" id="KW-0472">Membrane</keyword>
<dbReference type="RefSeq" id="XP_017994261.1">
    <property type="nucleotide sequence ID" value="XM_018149945.1"/>
</dbReference>
<dbReference type="GeneID" id="28741825"/>
<dbReference type="EC" id="3.4.26.1" evidence="10"/>
<organism evidence="13 14">
    <name type="scientific">Cyphellophora attinorum</name>
    <dbReference type="NCBI Taxonomy" id="1664694"/>
    <lineage>
        <taxon>Eukaryota</taxon>
        <taxon>Fungi</taxon>
        <taxon>Dikarya</taxon>
        <taxon>Ascomycota</taxon>
        <taxon>Pezizomycotina</taxon>
        <taxon>Eurotiomycetes</taxon>
        <taxon>Chaetothyriomycetidae</taxon>
        <taxon>Chaetothyriales</taxon>
        <taxon>Cyphellophoraceae</taxon>
        <taxon>Cyphellophora</taxon>
    </lineage>
</organism>
<evidence type="ECO:0000256" key="7">
    <source>
        <dbReference type="ARBA" id="ARBA00022989"/>
    </source>
</evidence>
<dbReference type="PANTHER" id="PTHR13046:SF0">
    <property type="entry name" value="CAAX PRENYL PROTEASE 2"/>
    <property type="match status" value="1"/>
</dbReference>
<dbReference type="InterPro" id="IPR036249">
    <property type="entry name" value="Thioredoxin-like_sf"/>
</dbReference>
<keyword evidence="3 13" id="KW-0645">Protease</keyword>
<feature type="domain" description="CAAX prenyl protease 2/Lysostaphin resistance protein A-like" evidence="12">
    <location>
        <begin position="136"/>
        <end position="244"/>
    </location>
</feature>
<dbReference type="Proteomes" id="UP000038010">
    <property type="component" value="Unassembled WGS sequence"/>
</dbReference>
<evidence type="ECO:0000259" key="12">
    <source>
        <dbReference type="Pfam" id="PF02517"/>
    </source>
</evidence>
<dbReference type="Pfam" id="PF02517">
    <property type="entry name" value="Rce1-like"/>
    <property type="match status" value="1"/>
</dbReference>
<accession>A0A0N0NH94</accession>
<evidence type="ECO:0000256" key="4">
    <source>
        <dbReference type="ARBA" id="ARBA00022692"/>
    </source>
</evidence>
<dbReference type="InterPro" id="IPR009737">
    <property type="entry name" value="Aim32/Apd1-like"/>
</dbReference>
<dbReference type="GO" id="GO:0005789">
    <property type="term" value="C:endoplasmic reticulum membrane"/>
    <property type="evidence" value="ECO:0007669"/>
    <property type="project" value="UniProtKB-SubCell"/>
</dbReference>
<proteinExistence type="inferred from homology"/>
<dbReference type="GO" id="GO:0004222">
    <property type="term" value="F:metalloendopeptidase activity"/>
    <property type="evidence" value="ECO:0007669"/>
    <property type="project" value="InterPro"/>
</dbReference>
<protein>
    <recommendedName>
        <fullName evidence="10">intramembrane prenyl-peptidase Rce1</fullName>
        <ecNumber evidence="10">3.4.26.1</ecNumber>
    </recommendedName>
</protein>
<evidence type="ECO:0000256" key="3">
    <source>
        <dbReference type="ARBA" id="ARBA00022670"/>
    </source>
</evidence>
<name>A0A0N0NH94_9EURO</name>
<evidence type="ECO:0000256" key="8">
    <source>
        <dbReference type="ARBA" id="ARBA00023136"/>
    </source>
</evidence>
<gene>
    <name evidence="13" type="ORF">AB675_9415</name>
</gene>
<dbReference type="OrthoDB" id="271604at2759"/>
<feature type="transmembrane region" description="Helical" evidence="11">
    <location>
        <begin position="203"/>
        <end position="224"/>
    </location>
</feature>
<feature type="transmembrane region" description="Helical" evidence="11">
    <location>
        <begin position="100"/>
        <end position="121"/>
    </location>
</feature>
<evidence type="ECO:0000313" key="14">
    <source>
        <dbReference type="Proteomes" id="UP000038010"/>
    </source>
</evidence>
<evidence type="ECO:0000256" key="9">
    <source>
        <dbReference type="ARBA" id="ARBA00047280"/>
    </source>
</evidence>
<feature type="transmembrane region" description="Helical" evidence="11">
    <location>
        <begin position="163"/>
        <end position="183"/>
    </location>
</feature>
<dbReference type="SUPFAM" id="SSF52833">
    <property type="entry name" value="Thioredoxin-like"/>
    <property type="match status" value="1"/>
</dbReference>
<keyword evidence="6" id="KW-0256">Endoplasmic reticulum</keyword>
<evidence type="ECO:0000256" key="5">
    <source>
        <dbReference type="ARBA" id="ARBA00022801"/>
    </source>
</evidence>
<dbReference type="STRING" id="1664694.A0A0N0NH94"/>